<name>A0AAD1UMU8_EUPCR</name>
<keyword evidence="4" id="KW-0378">Hydrolase</keyword>
<evidence type="ECO:0000256" key="4">
    <source>
        <dbReference type="ARBA" id="ARBA00022801"/>
    </source>
</evidence>
<dbReference type="SUPFAM" id="SSF53254">
    <property type="entry name" value="Phosphoglycerate mutase-like"/>
    <property type="match status" value="1"/>
</dbReference>
<feature type="transmembrane region" description="Helical" evidence="7">
    <location>
        <begin position="395"/>
        <end position="418"/>
    </location>
</feature>
<proteinExistence type="inferred from homology"/>
<gene>
    <name evidence="9" type="ORF">ECRASSUSDP1_LOCUS9363</name>
</gene>
<sequence>MQKQFLLCVFIGIAACELLAVVEVTRHGARTPMEVKLEHYFGVSSGLDNAHLTPTGERQHYLLGAKRRKQYVVTETAEEGNYPLLSPKYDMSEMYIETTDRNRTFMSAYSHMIGMYPPLDPDEESDTYKVFSEDHLPYDIKTSVYHSLARVYDEHNCPYAADILQENLIDAEVDYANNTLFQDMLTEANLNLNLPRPFSGFNDLWTIVDTYEALSFSKIGNYTEMSDGFIAGVEDVSYTGLFPMWNKRLEGVQLSTHPYLTFLDRLLSSLVGSDTPTPSNKDIQHIPLDRKYYFFSGHDTTLSTYLCALNHSNVTRPVYASSLLLELHEDSDLFYIRYLYNGEPLILGSFCNSEGNCELQGFLEFIRTKMFTDGDYDTICSERHQEDGYLGGGNYYPFIFIGIALAMLISFCIGFYLYKSRNKREEVELGLIKS</sequence>
<keyword evidence="7" id="KW-0472">Membrane</keyword>
<keyword evidence="6" id="KW-0325">Glycoprotein</keyword>
<dbReference type="Gene3D" id="3.40.50.1240">
    <property type="entry name" value="Phosphoglycerate mutase-like"/>
    <property type="match status" value="1"/>
</dbReference>
<comment type="similarity">
    <text evidence="2">Belongs to the histidine acid phosphatase family.</text>
</comment>
<dbReference type="PANTHER" id="PTHR11567:SF211">
    <property type="entry name" value="PROSTATIC ACID PHOSPHATASE"/>
    <property type="match status" value="1"/>
</dbReference>
<dbReference type="InterPro" id="IPR000560">
    <property type="entry name" value="His_Pase_clade-2"/>
</dbReference>
<evidence type="ECO:0000256" key="2">
    <source>
        <dbReference type="ARBA" id="ARBA00005375"/>
    </source>
</evidence>
<protein>
    <recommendedName>
        <fullName evidence="11">Acid phosphatase</fullName>
    </recommendedName>
</protein>
<keyword evidence="3 8" id="KW-0732">Signal</keyword>
<dbReference type="AlphaFoldDB" id="A0AAD1UMU8"/>
<feature type="signal peptide" evidence="8">
    <location>
        <begin position="1"/>
        <end position="16"/>
    </location>
</feature>
<dbReference type="EMBL" id="CAMPGE010009200">
    <property type="protein sequence ID" value="CAI2368074.1"/>
    <property type="molecule type" value="Genomic_DNA"/>
</dbReference>
<feature type="chain" id="PRO_5042054522" description="Acid phosphatase" evidence="8">
    <location>
        <begin position="17"/>
        <end position="434"/>
    </location>
</feature>
<keyword evidence="10" id="KW-1185">Reference proteome</keyword>
<evidence type="ECO:0000313" key="10">
    <source>
        <dbReference type="Proteomes" id="UP001295684"/>
    </source>
</evidence>
<dbReference type="InterPro" id="IPR033379">
    <property type="entry name" value="Acid_Pase_AS"/>
</dbReference>
<keyword evidence="7" id="KW-0812">Transmembrane</keyword>
<evidence type="ECO:0000313" key="9">
    <source>
        <dbReference type="EMBL" id="CAI2368074.1"/>
    </source>
</evidence>
<comment type="caution">
    <text evidence="9">The sequence shown here is derived from an EMBL/GenBank/DDBJ whole genome shotgun (WGS) entry which is preliminary data.</text>
</comment>
<dbReference type="InterPro" id="IPR050645">
    <property type="entry name" value="Histidine_acid_phosphatase"/>
</dbReference>
<evidence type="ECO:0000256" key="5">
    <source>
        <dbReference type="ARBA" id="ARBA00023157"/>
    </source>
</evidence>
<dbReference type="GO" id="GO:0003993">
    <property type="term" value="F:acid phosphatase activity"/>
    <property type="evidence" value="ECO:0007669"/>
    <property type="project" value="UniProtKB-EC"/>
</dbReference>
<dbReference type="CDD" id="cd07061">
    <property type="entry name" value="HP_HAP_like"/>
    <property type="match status" value="1"/>
</dbReference>
<evidence type="ECO:0000256" key="6">
    <source>
        <dbReference type="ARBA" id="ARBA00023180"/>
    </source>
</evidence>
<evidence type="ECO:0000256" key="7">
    <source>
        <dbReference type="SAM" id="Phobius"/>
    </source>
</evidence>
<reference evidence="9" key="1">
    <citation type="submission" date="2023-07" db="EMBL/GenBank/DDBJ databases">
        <authorList>
            <consortium name="AG Swart"/>
            <person name="Singh M."/>
            <person name="Singh A."/>
            <person name="Seah K."/>
            <person name="Emmerich C."/>
        </authorList>
    </citation>
    <scope>NUCLEOTIDE SEQUENCE</scope>
    <source>
        <strain evidence="9">DP1</strain>
    </source>
</reference>
<dbReference type="PANTHER" id="PTHR11567">
    <property type="entry name" value="ACID PHOSPHATASE-RELATED"/>
    <property type="match status" value="1"/>
</dbReference>
<comment type="catalytic activity">
    <reaction evidence="1">
        <text>a phosphate monoester + H2O = an alcohol + phosphate</text>
        <dbReference type="Rhea" id="RHEA:15017"/>
        <dbReference type="ChEBI" id="CHEBI:15377"/>
        <dbReference type="ChEBI" id="CHEBI:30879"/>
        <dbReference type="ChEBI" id="CHEBI:43474"/>
        <dbReference type="ChEBI" id="CHEBI:67140"/>
        <dbReference type="EC" id="3.1.3.2"/>
    </reaction>
</comment>
<dbReference type="Pfam" id="PF00328">
    <property type="entry name" value="His_Phos_2"/>
    <property type="match status" value="1"/>
</dbReference>
<dbReference type="InterPro" id="IPR029033">
    <property type="entry name" value="His_PPase_superfam"/>
</dbReference>
<evidence type="ECO:0000256" key="1">
    <source>
        <dbReference type="ARBA" id="ARBA00000032"/>
    </source>
</evidence>
<keyword evidence="5" id="KW-1015">Disulfide bond</keyword>
<evidence type="ECO:0000256" key="8">
    <source>
        <dbReference type="SAM" id="SignalP"/>
    </source>
</evidence>
<dbReference type="PROSITE" id="PS00616">
    <property type="entry name" value="HIS_ACID_PHOSPHAT_1"/>
    <property type="match status" value="1"/>
</dbReference>
<dbReference type="Proteomes" id="UP001295684">
    <property type="component" value="Unassembled WGS sequence"/>
</dbReference>
<evidence type="ECO:0000256" key="3">
    <source>
        <dbReference type="ARBA" id="ARBA00022729"/>
    </source>
</evidence>
<dbReference type="PROSITE" id="PS51257">
    <property type="entry name" value="PROKAR_LIPOPROTEIN"/>
    <property type="match status" value="1"/>
</dbReference>
<organism evidence="9 10">
    <name type="scientific">Euplotes crassus</name>
    <dbReference type="NCBI Taxonomy" id="5936"/>
    <lineage>
        <taxon>Eukaryota</taxon>
        <taxon>Sar</taxon>
        <taxon>Alveolata</taxon>
        <taxon>Ciliophora</taxon>
        <taxon>Intramacronucleata</taxon>
        <taxon>Spirotrichea</taxon>
        <taxon>Hypotrichia</taxon>
        <taxon>Euplotida</taxon>
        <taxon>Euplotidae</taxon>
        <taxon>Moneuplotes</taxon>
    </lineage>
</organism>
<evidence type="ECO:0008006" key="11">
    <source>
        <dbReference type="Google" id="ProtNLM"/>
    </source>
</evidence>
<accession>A0AAD1UMU8</accession>
<keyword evidence="7" id="KW-1133">Transmembrane helix</keyword>